<dbReference type="PANTHER" id="PTHR34857:SF2">
    <property type="entry name" value="SLL0384 PROTEIN"/>
    <property type="match status" value="1"/>
</dbReference>
<dbReference type="CDD" id="cd16914">
    <property type="entry name" value="EcfT"/>
    <property type="match status" value="1"/>
</dbReference>
<accession>A0A7C1G4Q8</accession>
<protein>
    <submittedName>
        <fullName evidence="6">Cobalt ECF transporter T component CbiQ</fullName>
    </submittedName>
</protein>
<evidence type="ECO:0000256" key="4">
    <source>
        <dbReference type="ARBA" id="ARBA00022989"/>
    </source>
</evidence>
<proteinExistence type="predicted"/>
<dbReference type="InterPro" id="IPR003339">
    <property type="entry name" value="ABC/ECF_trnsptr_transmembrane"/>
</dbReference>
<evidence type="ECO:0000256" key="1">
    <source>
        <dbReference type="ARBA" id="ARBA00004651"/>
    </source>
</evidence>
<comment type="subcellular location">
    <subcellularLocation>
        <location evidence="1">Cell membrane</location>
        <topology evidence="1">Multi-pass membrane protein</topology>
    </subcellularLocation>
</comment>
<evidence type="ECO:0000256" key="5">
    <source>
        <dbReference type="ARBA" id="ARBA00023136"/>
    </source>
</evidence>
<reference evidence="6" key="1">
    <citation type="journal article" date="2020" name="mSystems">
        <title>Genome- and Community-Level Interaction Insights into Carbon Utilization and Element Cycling Functions of Hydrothermarchaeota in Hydrothermal Sediment.</title>
        <authorList>
            <person name="Zhou Z."/>
            <person name="Liu Y."/>
            <person name="Xu W."/>
            <person name="Pan J."/>
            <person name="Luo Z.H."/>
            <person name="Li M."/>
        </authorList>
    </citation>
    <scope>NUCLEOTIDE SEQUENCE [LARGE SCALE GENOMIC DNA]</scope>
    <source>
        <strain evidence="6">SpSt-222</strain>
    </source>
</reference>
<evidence type="ECO:0000256" key="2">
    <source>
        <dbReference type="ARBA" id="ARBA00022475"/>
    </source>
</evidence>
<sequence>MPRRNFVEKTLLDLAGAVEHSVYAEELARRSGLLQRIDPRVKVVVLGFAILVAASLRSWPTQVALLTLLVVLLVASRIPPGAIARLLFGLPLFTLVVAAPALILVPGPELLRLPFGLSVTTTGAWSVLTLLLRVTASLAAASALVLTTRWADLLAALRAFRVPLVFVLVLAMAYRYVFVLLELLQDLLLARRSRLLRRDENTEQRRWLSSALGVLFQRSLRTSEQVYLAMAARGYRGEPRTLRNPSLAETDWLALSLGSAAFAALWLVDLARL</sequence>
<gene>
    <name evidence="6" type="primary">cbiQ</name>
    <name evidence="6" type="ORF">ENP47_11115</name>
</gene>
<keyword evidence="4" id="KW-1133">Transmembrane helix</keyword>
<evidence type="ECO:0000313" key="6">
    <source>
        <dbReference type="EMBL" id="HEF66125.1"/>
    </source>
</evidence>
<dbReference type="GO" id="GO:0006824">
    <property type="term" value="P:cobalt ion transport"/>
    <property type="evidence" value="ECO:0007669"/>
    <property type="project" value="InterPro"/>
</dbReference>
<dbReference type="AlphaFoldDB" id="A0A7C1G4Q8"/>
<keyword evidence="3" id="KW-0812">Transmembrane</keyword>
<dbReference type="EMBL" id="DSJL01000011">
    <property type="protein sequence ID" value="HEF66125.1"/>
    <property type="molecule type" value="Genomic_DNA"/>
</dbReference>
<name>A0A7C1G4Q8_THERO</name>
<dbReference type="GO" id="GO:0043190">
    <property type="term" value="C:ATP-binding cassette (ABC) transporter complex"/>
    <property type="evidence" value="ECO:0007669"/>
    <property type="project" value="InterPro"/>
</dbReference>
<dbReference type="NCBIfam" id="TIGR02454">
    <property type="entry name" value="ECF_T_CbiQ"/>
    <property type="match status" value="1"/>
</dbReference>
<dbReference type="InterPro" id="IPR012809">
    <property type="entry name" value="ECF_CbiQ"/>
</dbReference>
<dbReference type="Pfam" id="PF02361">
    <property type="entry name" value="CbiQ"/>
    <property type="match status" value="1"/>
</dbReference>
<organism evidence="6">
    <name type="scientific">Thermomicrobium roseum</name>
    <dbReference type="NCBI Taxonomy" id="500"/>
    <lineage>
        <taxon>Bacteria</taxon>
        <taxon>Pseudomonadati</taxon>
        <taxon>Thermomicrobiota</taxon>
        <taxon>Thermomicrobia</taxon>
        <taxon>Thermomicrobiales</taxon>
        <taxon>Thermomicrobiaceae</taxon>
        <taxon>Thermomicrobium</taxon>
    </lineage>
</organism>
<evidence type="ECO:0000256" key="3">
    <source>
        <dbReference type="ARBA" id="ARBA00022692"/>
    </source>
</evidence>
<keyword evidence="2" id="KW-1003">Cell membrane</keyword>
<comment type="caution">
    <text evidence="6">The sequence shown here is derived from an EMBL/GenBank/DDBJ whole genome shotgun (WGS) entry which is preliminary data.</text>
</comment>
<dbReference type="InterPro" id="IPR051611">
    <property type="entry name" value="ECF_transporter_component"/>
</dbReference>
<keyword evidence="5" id="KW-0472">Membrane</keyword>
<dbReference type="PANTHER" id="PTHR34857">
    <property type="entry name" value="SLL0384 PROTEIN"/>
    <property type="match status" value="1"/>
</dbReference>